<dbReference type="InterPro" id="IPR026050">
    <property type="entry name" value="C1GALT1/C1GALT1_chp1"/>
</dbReference>
<comment type="pathway">
    <text evidence="2">Protein modification; protein glycosylation.</text>
</comment>
<keyword evidence="5" id="KW-0328">Glycosyltransferase</keyword>
<evidence type="ECO:0000256" key="4">
    <source>
        <dbReference type="ARBA" id="ARBA00012557"/>
    </source>
</evidence>
<comment type="subcellular location">
    <subcellularLocation>
        <location evidence="1">Membrane</location>
        <topology evidence="1">Single-pass type II membrane protein</topology>
    </subcellularLocation>
</comment>
<evidence type="ECO:0000256" key="3">
    <source>
        <dbReference type="ARBA" id="ARBA00006462"/>
    </source>
</evidence>
<evidence type="ECO:0000256" key="11">
    <source>
        <dbReference type="ARBA" id="ARBA00023136"/>
    </source>
</evidence>
<keyword evidence="6" id="KW-0808">Transferase</keyword>
<evidence type="ECO:0000259" key="12">
    <source>
        <dbReference type="Pfam" id="PF02434"/>
    </source>
</evidence>
<keyword evidence="7" id="KW-0812">Transmembrane</keyword>
<evidence type="ECO:0000256" key="10">
    <source>
        <dbReference type="ARBA" id="ARBA00022989"/>
    </source>
</evidence>
<comment type="caution">
    <text evidence="13">The sequence shown here is derived from an EMBL/GenBank/DDBJ whole genome shotgun (WGS) entry which is preliminary data.</text>
</comment>
<comment type="similarity">
    <text evidence="3">Belongs to the glycosyltransferase 31 family. Beta3-Gal-T subfamily.</text>
</comment>
<evidence type="ECO:0000256" key="5">
    <source>
        <dbReference type="ARBA" id="ARBA00022676"/>
    </source>
</evidence>
<proteinExistence type="inferred from homology"/>
<dbReference type="EC" id="2.4.1.122" evidence="4"/>
<evidence type="ECO:0000313" key="14">
    <source>
        <dbReference type="Proteomes" id="UP001610563"/>
    </source>
</evidence>
<keyword evidence="11" id="KW-0472">Membrane</keyword>
<reference evidence="13 14" key="1">
    <citation type="submission" date="2024-07" db="EMBL/GenBank/DDBJ databases">
        <title>Section-level genome sequencing and comparative genomics of Aspergillus sections Usti and Cavernicolus.</title>
        <authorList>
            <consortium name="Lawrence Berkeley National Laboratory"/>
            <person name="Nybo J.L."/>
            <person name="Vesth T.C."/>
            <person name="Theobald S."/>
            <person name="Frisvad J.C."/>
            <person name="Larsen T.O."/>
            <person name="Kjaerboelling I."/>
            <person name="Rothschild-Mancinelli K."/>
            <person name="Lyhne E.K."/>
            <person name="Kogle M.E."/>
            <person name="Barry K."/>
            <person name="Clum A."/>
            <person name="Na H."/>
            <person name="Ledsgaard L."/>
            <person name="Lin J."/>
            <person name="Lipzen A."/>
            <person name="Kuo A."/>
            <person name="Riley R."/>
            <person name="Mondo S."/>
            <person name="Labutti K."/>
            <person name="Haridas S."/>
            <person name="Pangalinan J."/>
            <person name="Salamov A.A."/>
            <person name="Simmons B.A."/>
            <person name="Magnuson J.K."/>
            <person name="Chen J."/>
            <person name="Drula E."/>
            <person name="Henrissat B."/>
            <person name="Wiebenga A."/>
            <person name="Lubbers R.J."/>
            <person name="Gomes A.C."/>
            <person name="Makela M.R."/>
            <person name="Stajich J."/>
            <person name="Grigoriev I.V."/>
            <person name="Mortensen U.H."/>
            <person name="De Vries R.P."/>
            <person name="Baker S.E."/>
            <person name="Andersen M.R."/>
        </authorList>
    </citation>
    <scope>NUCLEOTIDE SEQUENCE [LARGE SCALE GENOMIC DNA]</scope>
    <source>
        <strain evidence="13 14">CBS 209.92</strain>
    </source>
</reference>
<keyword evidence="8" id="KW-0547">Nucleotide-binding</keyword>
<dbReference type="Proteomes" id="UP001610563">
    <property type="component" value="Unassembled WGS sequence"/>
</dbReference>
<evidence type="ECO:0000256" key="2">
    <source>
        <dbReference type="ARBA" id="ARBA00004922"/>
    </source>
</evidence>
<gene>
    <name evidence="13" type="ORF">BJX66DRAFT_347719</name>
</gene>
<feature type="domain" description="Fringe-like glycosyltransferase" evidence="12">
    <location>
        <begin position="78"/>
        <end position="180"/>
    </location>
</feature>
<accession>A0ABR4FPQ7</accession>
<evidence type="ECO:0000256" key="7">
    <source>
        <dbReference type="ARBA" id="ARBA00022692"/>
    </source>
</evidence>
<name>A0ABR4FPQ7_9EURO</name>
<evidence type="ECO:0000256" key="6">
    <source>
        <dbReference type="ARBA" id="ARBA00022679"/>
    </source>
</evidence>
<dbReference type="InterPro" id="IPR003378">
    <property type="entry name" value="Fringe-like_glycosylTrfase"/>
</dbReference>
<sequence>MEEEYIGDHINDVLSSISAEMQGSGPEFEFYREVHRNKYRIPEFIEKNSDEGNASLFERKAWDLDKWKFLPSVQKAFDTKPDAKWFVFIEDDTFLVWSNLLSWLARLDWRETYFLGLPVTMEDQLFAYGGSGWVLSQAAIHGLTEHMAPLKEHYEDLTDRSAYGDLVLGHVAEQAGLQLTGAWPLIQRESPSTMEYTKDIMCYPVVTFHHVDATEIQTIWNLEQEIIAAAGDQAEVPPPLLHFNVFDNLVYPHLAARAEDWDNFSDGEEKDLHDGESFDRCKQNCAEDAECMQFQVTAKKCTLAHTITLGWQADPSINSTSGWMMKRIAQLKAGVSCEGAKWDIDVPNR</sequence>
<keyword evidence="10" id="KW-1133">Transmembrane helix</keyword>
<organism evidence="13 14">
    <name type="scientific">Aspergillus keveii</name>
    <dbReference type="NCBI Taxonomy" id="714993"/>
    <lineage>
        <taxon>Eukaryota</taxon>
        <taxon>Fungi</taxon>
        <taxon>Dikarya</taxon>
        <taxon>Ascomycota</taxon>
        <taxon>Pezizomycotina</taxon>
        <taxon>Eurotiomycetes</taxon>
        <taxon>Eurotiomycetidae</taxon>
        <taxon>Eurotiales</taxon>
        <taxon>Aspergillaceae</taxon>
        <taxon>Aspergillus</taxon>
        <taxon>Aspergillus subgen. Nidulantes</taxon>
    </lineage>
</organism>
<evidence type="ECO:0000256" key="1">
    <source>
        <dbReference type="ARBA" id="ARBA00004606"/>
    </source>
</evidence>
<evidence type="ECO:0000256" key="8">
    <source>
        <dbReference type="ARBA" id="ARBA00022741"/>
    </source>
</evidence>
<dbReference type="Gene3D" id="3.90.550.50">
    <property type="match status" value="1"/>
</dbReference>
<dbReference type="PANTHER" id="PTHR23033:SF40">
    <property type="entry name" value="APPLE DOMAIN-CONTAINING PROTEIN"/>
    <property type="match status" value="1"/>
</dbReference>
<dbReference type="PANTHER" id="PTHR23033">
    <property type="entry name" value="BETA1,3-GALACTOSYLTRANSFERASE"/>
    <property type="match status" value="1"/>
</dbReference>
<evidence type="ECO:0000313" key="13">
    <source>
        <dbReference type="EMBL" id="KAL2785257.1"/>
    </source>
</evidence>
<evidence type="ECO:0000256" key="9">
    <source>
        <dbReference type="ARBA" id="ARBA00022968"/>
    </source>
</evidence>
<keyword evidence="9" id="KW-0735">Signal-anchor</keyword>
<protein>
    <recommendedName>
        <fullName evidence="4">N-acetylgalactosaminide beta-1,3-galactosyltransferase</fullName>
        <ecNumber evidence="4">2.4.1.122</ecNumber>
    </recommendedName>
</protein>
<dbReference type="EMBL" id="JBFTWV010000150">
    <property type="protein sequence ID" value="KAL2785257.1"/>
    <property type="molecule type" value="Genomic_DNA"/>
</dbReference>
<dbReference type="Pfam" id="PF02434">
    <property type="entry name" value="Fringe"/>
    <property type="match status" value="1"/>
</dbReference>
<keyword evidence="14" id="KW-1185">Reference proteome</keyword>